<keyword evidence="4" id="KW-1185">Reference proteome</keyword>
<comment type="caution">
    <text evidence="3">The sequence shown here is derived from an EMBL/GenBank/DDBJ whole genome shotgun (WGS) entry which is preliminary data.</text>
</comment>
<dbReference type="Gene3D" id="2.40.70.10">
    <property type="entry name" value="Acid Proteases"/>
    <property type="match status" value="1"/>
</dbReference>
<evidence type="ECO:0000313" key="3">
    <source>
        <dbReference type="EMBL" id="KAL3881314.1"/>
    </source>
</evidence>
<dbReference type="PROSITE" id="PS50175">
    <property type="entry name" value="ASP_PROT_RETROV"/>
    <property type="match status" value="1"/>
</dbReference>
<feature type="non-terminal residue" evidence="3">
    <location>
        <position position="1"/>
    </location>
</feature>
<sequence>DTGAAVSIINKRRYESLGHRKPKLNDVDSQLISASSNKIETYGQAEFLISWAGVKRRHVFIVADIRPDGILGLDFFRQHKCDTCITQCTLKMQGLKLPCYFAGSMGCHRITLAANIIVPAEREIITR</sequence>
<gene>
    <name evidence="3" type="ORF">ACJMK2_027767</name>
</gene>
<name>A0ABD3X4X4_SINWO</name>
<feature type="non-terminal residue" evidence="3">
    <location>
        <position position="127"/>
    </location>
</feature>
<evidence type="ECO:0000256" key="1">
    <source>
        <dbReference type="ARBA" id="ARBA00022801"/>
    </source>
</evidence>
<dbReference type="SUPFAM" id="SSF50630">
    <property type="entry name" value="Acid proteases"/>
    <property type="match status" value="1"/>
</dbReference>
<feature type="domain" description="Peptidase A2" evidence="2">
    <location>
        <begin position="1"/>
        <end position="75"/>
    </location>
</feature>
<keyword evidence="1" id="KW-0378">Hydrolase</keyword>
<dbReference type="InterPro" id="IPR021109">
    <property type="entry name" value="Peptidase_aspartic_dom_sf"/>
</dbReference>
<protein>
    <recommendedName>
        <fullName evidence="2">Peptidase A2 domain-containing protein</fullName>
    </recommendedName>
</protein>
<proteinExistence type="predicted"/>
<reference evidence="3 4" key="1">
    <citation type="submission" date="2024-11" db="EMBL/GenBank/DDBJ databases">
        <title>Chromosome-level genome assembly of the freshwater bivalve Anodonta woodiana.</title>
        <authorList>
            <person name="Chen X."/>
        </authorList>
    </citation>
    <scope>NUCLEOTIDE SEQUENCE [LARGE SCALE GENOMIC DNA]</scope>
    <source>
        <strain evidence="3">MN2024</strain>
        <tissue evidence="3">Gills</tissue>
    </source>
</reference>
<dbReference type="AlphaFoldDB" id="A0ABD3X4X4"/>
<dbReference type="InterPro" id="IPR001995">
    <property type="entry name" value="Peptidase_A2_cat"/>
</dbReference>
<dbReference type="Proteomes" id="UP001634394">
    <property type="component" value="Unassembled WGS sequence"/>
</dbReference>
<dbReference type="EMBL" id="JBJQND010000003">
    <property type="protein sequence ID" value="KAL3881314.1"/>
    <property type="molecule type" value="Genomic_DNA"/>
</dbReference>
<organism evidence="3 4">
    <name type="scientific">Sinanodonta woodiana</name>
    <name type="common">Chinese pond mussel</name>
    <name type="synonym">Anodonta woodiana</name>
    <dbReference type="NCBI Taxonomy" id="1069815"/>
    <lineage>
        <taxon>Eukaryota</taxon>
        <taxon>Metazoa</taxon>
        <taxon>Spiralia</taxon>
        <taxon>Lophotrochozoa</taxon>
        <taxon>Mollusca</taxon>
        <taxon>Bivalvia</taxon>
        <taxon>Autobranchia</taxon>
        <taxon>Heteroconchia</taxon>
        <taxon>Palaeoheterodonta</taxon>
        <taxon>Unionida</taxon>
        <taxon>Unionoidea</taxon>
        <taxon>Unionidae</taxon>
        <taxon>Unioninae</taxon>
        <taxon>Sinanodonta</taxon>
    </lineage>
</organism>
<evidence type="ECO:0000259" key="2">
    <source>
        <dbReference type="PROSITE" id="PS50175"/>
    </source>
</evidence>
<accession>A0ABD3X4X4</accession>
<dbReference type="GO" id="GO:0016787">
    <property type="term" value="F:hydrolase activity"/>
    <property type="evidence" value="ECO:0007669"/>
    <property type="project" value="UniProtKB-KW"/>
</dbReference>
<evidence type="ECO:0000313" key="4">
    <source>
        <dbReference type="Proteomes" id="UP001634394"/>
    </source>
</evidence>